<name>A0A0G3GAG1_9GAMM</name>
<organism evidence="1 2">
    <name type="scientific">Thioalkalivibrio versutus</name>
    <dbReference type="NCBI Taxonomy" id="106634"/>
    <lineage>
        <taxon>Bacteria</taxon>
        <taxon>Pseudomonadati</taxon>
        <taxon>Pseudomonadota</taxon>
        <taxon>Gammaproteobacteria</taxon>
        <taxon>Chromatiales</taxon>
        <taxon>Ectothiorhodospiraceae</taxon>
        <taxon>Thioalkalivibrio</taxon>
    </lineage>
</organism>
<sequence>MAVLKAPVKCFLDACFQPARIVLRNIEALPRQAIHPFPLGFESEQRVRVGLHLCSRLMAVDINDLSCDWRRGADLTQPNQAFAETVLLEGVADETSRFCAQHRSQCAEISLCDQVDQSVPIMIEKSLSLDDSNPTAGTALRDPSDDVIARRRYQLRVSGFNLPLTLLVNTQRAANCPYLSDIRKAAVWD</sequence>
<proteinExistence type="predicted"/>
<evidence type="ECO:0000313" key="1">
    <source>
        <dbReference type="EMBL" id="AKJ95796.1"/>
    </source>
</evidence>
<dbReference type="Proteomes" id="UP000064201">
    <property type="component" value="Chromosome"/>
</dbReference>
<dbReference type="KEGG" id="tvr:TVD_10700"/>
<keyword evidence="2" id="KW-1185">Reference proteome</keyword>
<evidence type="ECO:0000313" key="2">
    <source>
        <dbReference type="Proteomes" id="UP000064201"/>
    </source>
</evidence>
<dbReference type="AlphaFoldDB" id="A0A0G3GAG1"/>
<protein>
    <submittedName>
        <fullName evidence="1">Uncharacterized protein</fullName>
    </submittedName>
</protein>
<gene>
    <name evidence="1" type="ORF">TVD_10700</name>
</gene>
<accession>A0A0G3GAG1</accession>
<dbReference type="EMBL" id="CP011367">
    <property type="protein sequence ID" value="AKJ95796.1"/>
    <property type="molecule type" value="Genomic_DNA"/>
</dbReference>
<reference evidence="1 2" key="1">
    <citation type="submission" date="2015-04" db="EMBL/GenBank/DDBJ databases">
        <title>Complete Sequence for the Genome of the Thioalkalivibrio versutus D301.</title>
        <authorList>
            <person name="Mu T."/>
            <person name="Zhou J."/>
            <person name="Xu X."/>
        </authorList>
    </citation>
    <scope>NUCLEOTIDE SEQUENCE [LARGE SCALE GENOMIC DNA]</scope>
    <source>
        <strain evidence="1 2">D301</strain>
    </source>
</reference>